<dbReference type="SUPFAM" id="SSF51695">
    <property type="entry name" value="PLC-like phosphodiesterases"/>
    <property type="match status" value="1"/>
</dbReference>
<evidence type="ECO:0000313" key="3">
    <source>
        <dbReference type="EMBL" id="KAL0926177.1"/>
    </source>
</evidence>
<gene>
    <name evidence="3" type="ORF">M5K25_002382</name>
</gene>
<reference evidence="3 4" key="1">
    <citation type="journal article" date="2024" name="Plant Biotechnol. J.">
        <title>Dendrobium thyrsiflorum genome and its molecular insights into genes involved in important horticultural traits.</title>
        <authorList>
            <person name="Chen B."/>
            <person name="Wang J.Y."/>
            <person name="Zheng P.J."/>
            <person name="Li K.L."/>
            <person name="Liang Y.M."/>
            <person name="Chen X.F."/>
            <person name="Zhang C."/>
            <person name="Zhao X."/>
            <person name="He X."/>
            <person name="Zhang G.Q."/>
            <person name="Liu Z.J."/>
            <person name="Xu Q."/>
        </authorList>
    </citation>
    <scope>NUCLEOTIDE SEQUENCE [LARGE SCALE GENOMIC DNA]</scope>
    <source>
        <strain evidence="3">GZMU011</strain>
    </source>
</reference>
<dbReference type="InterPro" id="IPR017946">
    <property type="entry name" value="PLC-like_Pdiesterase_TIM-brl"/>
</dbReference>
<dbReference type="AlphaFoldDB" id="A0ABD0VM12"/>
<evidence type="ECO:0000313" key="4">
    <source>
        <dbReference type="Proteomes" id="UP001552299"/>
    </source>
</evidence>
<accession>A0ABD0VM12</accession>
<dbReference type="EMBL" id="JANQDX010000003">
    <property type="protein sequence ID" value="KAL0926177.1"/>
    <property type="molecule type" value="Genomic_DNA"/>
</dbReference>
<keyword evidence="4" id="KW-1185">Reference proteome</keyword>
<feature type="chain" id="PRO_5044886737" evidence="2">
    <location>
        <begin position="23"/>
        <end position="71"/>
    </location>
</feature>
<proteinExistence type="predicted"/>
<protein>
    <submittedName>
        <fullName evidence="3">Uncharacterized protein</fullName>
    </submittedName>
</protein>
<feature type="signal peptide" evidence="2">
    <location>
        <begin position="1"/>
        <end position="22"/>
    </location>
</feature>
<dbReference type="Proteomes" id="UP001552299">
    <property type="component" value="Unassembled WGS sequence"/>
</dbReference>
<name>A0ABD0VM12_DENTH</name>
<evidence type="ECO:0000256" key="1">
    <source>
        <dbReference type="SAM" id="MobiDB-lite"/>
    </source>
</evidence>
<sequence>MEFSSRLIFVAILLCSALLTSAAQDKGLPFNRYSWLTTHNSFALAGSKSATGSDLITPTNQQDTVTSQLQK</sequence>
<dbReference type="Pfam" id="PF26178">
    <property type="entry name" value="PI-PLC_cat"/>
    <property type="match status" value="1"/>
</dbReference>
<comment type="caution">
    <text evidence="3">The sequence shown here is derived from an EMBL/GenBank/DDBJ whole genome shotgun (WGS) entry which is preliminary data.</text>
</comment>
<keyword evidence="2" id="KW-0732">Signal</keyword>
<organism evidence="3 4">
    <name type="scientific">Dendrobium thyrsiflorum</name>
    <name type="common">Pinecone-like raceme dendrobium</name>
    <name type="synonym">Orchid</name>
    <dbReference type="NCBI Taxonomy" id="117978"/>
    <lineage>
        <taxon>Eukaryota</taxon>
        <taxon>Viridiplantae</taxon>
        <taxon>Streptophyta</taxon>
        <taxon>Embryophyta</taxon>
        <taxon>Tracheophyta</taxon>
        <taxon>Spermatophyta</taxon>
        <taxon>Magnoliopsida</taxon>
        <taxon>Liliopsida</taxon>
        <taxon>Asparagales</taxon>
        <taxon>Orchidaceae</taxon>
        <taxon>Epidendroideae</taxon>
        <taxon>Malaxideae</taxon>
        <taxon>Dendrobiinae</taxon>
        <taxon>Dendrobium</taxon>
    </lineage>
</organism>
<evidence type="ECO:0000256" key="2">
    <source>
        <dbReference type="SAM" id="SignalP"/>
    </source>
</evidence>
<feature type="region of interest" description="Disordered" evidence="1">
    <location>
        <begin position="49"/>
        <end position="71"/>
    </location>
</feature>